<protein>
    <submittedName>
        <fullName evidence="5">Methyl-accepting chemotaxis protein</fullName>
    </submittedName>
</protein>
<dbReference type="InterPro" id="IPR004090">
    <property type="entry name" value="Chemotax_Me-accpt_rcpt"/>
</dbReference>
<dbReference type="GO" id="GO:0016020">
    <property type="term" value="C:membrane"/>
    <property type="evidence" value="ECO:0007669"/>
    <property type="project" value="InterPro"/>
</dbReference>
<gene>
    <name evidence="5" type="ORF">HNR55_001258</name>
</gene>
<comment type="similarity">
    <text evidence="2">Belongs to the methyl-accepting chemotaxis (MCP) protein family.</text>
</comment>
<evidence type="ECO:0000259" key="4">
    <source>
        <dbReference type="PROSITE" id="PS50111"/>
    </source>
</evidence>
<evidence type="ECO:0000256" key="3">
    <source>
        <dbReference type="PROSITE-ProRule" id="PRU00284"/>
    </source>
</evidence>
<evidence type="ECO:0000313" key="5">
    <source>
        <dbReference type="EMBL" id="MBB6456677.1"/>
    </source>
</evidence>
<feature type="domain" description="Methyl-accepting transducer" evidence="4">
    <location>
        <begin position="251"/>
        <end position="480"/>
    </location>
</feature>
<dbReference type="PANTHER" id="PTHR43531">
    <property type="entry name" value="PROTEIN ICFG"/>
    <property type="match status" value="1"/>
</dbReference>
<dbReference type="Proteomes" id="UP000578000">
    <property type="component" value="Unassembled WGS sequence"/>
</dbReference>
<dbReference type="Pfam" id="PF00015">
    <property type="entry name" value="MCPsignal"/>
    <property type="match status" value="1"/>
</dbReference>
<dbReference type="SMART" id="SM00283">
    <property type="entry name" value="MA"/>
    <property type="match status" value="1"/>
</dbReference>
<evidence type="ECO:0000313" key="6">
    <source>
        <dbReference type="Proteomes" id="UP000578000"/>
    </source>
</evidence>
<reference evidence="5 6" key="1">
    <citation type="submission" date="2020-08" db="EMBL/GenBank/DDBJ databases">
        <title>Genomic Encyclopedia of Type Strains, Phase IV (KMG-IV): sequencing the most valuable type-strain genomes for metagenomic binning, comparative biology and taxonomic classification.</title>
        <authorList>
            <person name="Goeker M."/>
        </authorList>
    </citation>
    <scope>NUCLEOTIDE SEQUENCE [LARGE SCALE GENOMIC DNA]</scope>
    <source>
        <strain evidence="5 6">DSM 4491</strain>
    </source>
</reference>
<keyword evidence="6" id="KW-1185">Reference proteome</keyword>
<comment type="caution">
    <text evidence="5">The sequence shown here is derived from an EMBL/GenBank/DDBJ whole genome shotgun (WGS) entry which is preliminary data.</text>
</comment>
<dbReference type="Pfam" id="PF11563">
    <property type="entry name" value="Protoglobin"/>
    <property type="match status" value="1"/>
</dbReference>
<dbReference type="GO" id="GO:0020037">
    <property type="term" value="F:heme binding"/>
    <property type="evidence" value="ECO:0007669"/>
    <property type="project" value="InterPro"/>
</dbReference>
<dbReference type="GO" id="GO:0019825">
    <property type="term" value="F:oxygen binding"/>
    <property type="evidence" value="ECO:0007669"/>
    <property type="project" value="InterPro"/>
</dbReference>
<dbReference type="InterPro" id="IPR051310">
    <property type="entry name" value="MCP_chemotaxis"/>
</dbReference>
<name>A0A841QF09_9PROT</name>
<keyword evidence="3" id="KW-0807">Transducer</keyword>
<dbReference type="SUPFAM" id="SSF58104">
    <property type="entry name" value="Methyl-accepting chemotaxis protein (MCP) signaling domain"/>
    <property type="match status" value="1"/>
</dbReference>
<dbReference type="Gene3D" id="1.10.490.10">
    <property type="entry name" value="Globins"/>
    <property type="match status" value="1"/>
</dbReference>
<organism evidence="5 6">
    <name type="scientific">Acetobacter lovaniensis</name>
    <dbReference type="NCBI Taxonomy" id="104100"/>
    <lineage>
        <taxon>Bacteria</taxon>
        <taxon>Pseudomonadati</taxon>
        <taxon>Pseudomonadota</taxon>
        <taxon>Alphaproteobacteria</taxon>
        <taxon>Acetobacterales</taxon>
        <taxon>Acetobacteraceae</taxon>
        <taxon>Acetobacter</taxon>
    </lineage>
</organism>
<proteinExistence type="inferred from homology"/>
<dbReference type="GO" id="GO:0004888">
    <property type="term" value="F:transmembrane signaling receptor activity"/>
    <property type="evidence" value="ECO:0007669"/>
    <property type="project" value="InterPro"/>
</dbReference>
<dbReference type="PRINTS" id="PR00260">
    <property type="entry name" value="CHEMTRNSDUCR"/>
</dbReference>
<sequence>MTIITPTTHVSDGQNLSDLECRRQFMGLTEADCEAIRSIKTIIDRELPQALDGFYTQVRRTPQTSTFFSSETHIEQAKAAQQEHWKNISSASFGLEYAQNVGQIGSIHARIGLEPRWYIGGYALVLDHLIHAIVASALPGGGLFDKKKMVPKKLSHQISSLCKAVLFEMDLTISVYLAEAEKSRATLRDEAISKEQVFVAESFGSVLQEIAEQNLTRDMKSNVPEPYLPLRDNLNAALHALRTTLKVASDTAYNIDVVTQEISAASGELAQRTERQSASVEKTAAAVEQITATVSSTASRVSEANNFVANCLESIQHFGGMIDRANESMAEIERSTEAINKITDIMDAVAIQTNILALNTAVEAARAAGAGNGFKVLAQQIRELANRAGVASRDVRGLASASQVQVSQGASIMKEAREDMKFIISGIFEIRSRLKAIEDAAREQAAALQSVNGAVATIDEGTRQNAAMAERTSTASEGMVQETRQLRLLLDGFHLS</sequence>
<evidence type="ECO:0000256" key="1">
    <source>
        <dbReference type="ARBA" id="ARBA00022500"/>
    </source>
</evidence>
<dbReference type="GO" id="GO:0006935">
    <property type="term" value="P:chemotaxis"/>
    <property type="evidence" value="ECO:0007669"/>
    <property type="project" value="UniProtKB-KW"/>
</dbReference>
<dbReference type="RefSeq" id="WP_166114179.1">
    <property type="nucleotide sequence ID" value="NZ_BAABDB010000004.1"/>
</dbReference>
<accession>A0A841QF09</accession>
<dbReference type="Gene3D" id="1.10.287.950">
    <property type="entry name" value="Methyl-accepting chemotaxis protein"/>
    <property type="match status" value="1"/>
</dbReference>
<evidence type="ECO:0000256" key="2">
    <source>
        <dbReference type="ARBA" id="ARBA00029447"/>
    </source>
</evidence>
<keyword evidence="1" id="KW-0145">Chemotaxis</keyword>
<dbReference type="InterPro" id="IPR044398">
    <property type="entry name" value="Globin-sensor_dom"/>
</dbReference>
<dbReference type="AlphaFoldDB" id="A0A841QF09"/>
<dbReference type="EMBL" id="JACHIE010000004">
    <property type="protein sequence ID" value="MBB6456677.1"/>
    <property type="molecule type" value="Genomic_DNA"/>
</dbReference>
<dbReference type="CDD" id="cd01068">
    <property type="entry name" value="globin_sensor"/>
    <property type="match status" value="1"/>
</dbReference>
<dbReference type="InterPro" id="IPR039379">
    <property type="entry name" value="Protoglobin_sensor_dom"/>
</dbReference>
<dbReference type="PROSITE" id="PS50111">
    <property type="entry name" value="CHEMOTAXIS_TRANSDUC_2"/>
    <property type="match status" value="1"/>
</dbReference>
<dbReference type="InterPro" id="IPR009050">
    <property type="entry name" value="Globin-like_sf"/>
</dbReference>
<dbReference type="SUPFAM" id="SSF46458">
    <property type="entry name" value="Globin-like"/>
    <property type="match status" value="1"/>
</dbReference>
<dbReference type="GO" id="GO:0007165">
    <property type="term" value="P:signal transduction"/>
    <property type="evidence" value="ECO:0007669"/>
    <property type="project" value="UniProtKB-KW"/>
</dbReference>
<dbReference type="PANTHER" id="PTHR43531:SF11">
    <property type="entry name" value="METHYL-ACCEPTING CHEMOTAXIS PROTEIN 3"/>
    <property type="match status" value="1"/>
</dbReference>
<dbReference type="InterPro" id="IPR012292">
    <property type="entry name" value="Globin/Proto"/>
</dbReference>
<dbReference type="InterPro" id="IPR004089">
    <property type="entry name" value="MCPsignal_dom"/>
</dbReference>